<gene>
    <name evidence="2" type="ORF">SAMN05421687_101647</name>
</gene>
<keyword evidence="1" id="KW-0472">Membrane</keyword>
<name>A0A1N7INJ1_9BACI</name>
<dbReference type="OrthoDB" id="9970220at2"/>
<dbReference type="RefSeq" id="WP_159438134.1">
    <property type="nucleotide sequence ID" value="NZ_FTOC01000001.1"/>
</dbReference>
<reference evidence="3" key="1">
    <citation type="submission" date="2017-01" db="EMBL/GenBank/DDBJ databases">
        <authorList>
            <person name="Varghese N."/>
            <person name="Submissions S."/>
        </authorList>
    </citation>
    <scope>NUCLEOTIDE SEQUENCE [LARGE SCALE GENOMIC DNA]</scope>
    <source>
        <strain evidence="3">DSM 23127</strain>
    </source>
</reference>
<evidence type="ECO:0000256" key="1">
    <source>
        <dbReference type="SAM" id="Phobius"/>
    </source>
</evidence>
<dbReference type="STRING" id="570947.SAMN05421687_101647"/>
<evidence type="ECO:0000313" key="2">
    <source>
        <dbReference type="EMBL" id="SIS38673.1"/>
    </source>
</evidence>
<sequence length="56" mass="6280">MLKVFDYIILPLAIVAIAVSFFDMPVIPALIGAYIGIWIALFLRRKKEEKRGGEDG</sequence>
<organism evidence="2 3">
    <name type="scientific">Salimicrobium flavidum</name>
    <dbReference type="NCBI Taxonomy" id="570947"/>
    <lineage>
        <taxon>Bacteria</taxon>
        <taxon>Bacillati</taxon>
        <taxon>Bacillota</taxon>
        <taxon>Bacilli</taxon>
        <taxon>Bacillales</taxon>
        <taxon>Bacillaceae</taxon>
        <taxon>Salimicrobium</taxon>
    </lineage>
</organism>
<accession>A0A1N7INJ1</accession>
<protein>
    <submittedName>
        <fullName evidence="2">Uncharacterized protein</fullName>
    </submittedName>
</protein>
<dbReference type="Proteomes" id="UP000187608">
    <property type="component" value="Unassembled WGS sequence"/>
</dbReference>
<keyword evidence="1" id="KW-0812">Transmembrane</keyword>
<keyword evidence="1" id="KW-1133">Transmembrane helix</keyword>
<keyword evidence="3" id="KW-1185">Reference proteome</keyword>
<evidence type="ECO:0000313" key="3">
    <source>
        <dbReference type="Proteomes" id="UP000187608"/>
    </source>
</evidence>
<feature type="transmembrane region" description="Helical" evidence="1">
    <location>
        <begin position="12"/>
        <end position="43"/>
    </location>
</feature>
<dbReference type="EMBL" id="FTOC01000001">
    <property type="protein sequence ID" value="SIS38673.1"/>
    <property type="molecule type" value="Genomic_DNA"/>
</dbReference>
<dbReference type="AlphaFoldDB" id="A0A1N7INJ1"/>
<proteinExistence type="predicted"/>